<feature type="region of interest" description="Disordered" evidence="1">
    <location>
        <begin position="1"/>
        <end position="21"/>
    </location>
</feature>
<feature type="non-terminal residue" evidence="2">
    <location>
        <position position="1"/>
    </location>
</feature>
<keyword evidence="3" id="KW-1185">Reference proteome</keyword>
<name>A0A5J9TRF8_9POAL</name>
<evidence type="ECO:0000313" key="2">
    <source>
        <dbReference type="EMBL" id="TVU13950.1"/>
    </source>
</evidence>
<evidence type="ECO:0000256" key="1">
    <source>
        <dbReference type="SAM" id="MobiDB-lite"/>
    </source>
</evidence>
<comment type="caution">
    <text evidence="2">The sequence shown here is derived from an EMBL/GenBank/DDBJ whole genome shotgun (WGS) entry which is preliminary data.</text>
</comment>
<evidence type="ECO:0000313" key="3">
    <source>
        <dbReference type="Proteomes" id="UP000324897"/>
    </source>
</evidence>
<feature type="region of interest" description="Disordered" evidence="1">
    <location>
        <begin position="63"/>
        <end position="106"/>
    </location>
</feature>
<dbReference type="Proteomes" id="UP000324897">
    <property type="component" value="Unassembled WGS sequence"/>
</dbReference>
<feature type="compositionally biased region" description="Polar residues" evidence="1">
    <location>
        <begin position="92"/>
        <end position="101"/>
    </location>
</feature>
<accession>A0A5J9TRF8</accession>
<dbReference type="AlphaFoldDB" id="A0A5J9TRF8"/>
<gene>
    <name evidence="2" type="ORF">EJB05_37390</name>
</gene>
<organism evidence="2 3">
    <name type="scientific">Eragrostis curvula</name>
    <name type="common">weeping love grass</name>
    <dbReference type="NCBI Taxonomy" id="38414"/>
    <lineage>
        <taxon>Eukaryota</taxon>
        <taxon>Viridiplantae</taxon>
        <taxon>Streptophyta</taxon>
        <taxon>Embryophyta</taxon>
        <taxon>Tracheophyta</taxon>
        <taxon>Spermatophyta</taxon>
        <taxon>Magnoliopsida</taxon>
        <taxon>Liliopsida</taxon>
        <taxon>Poales</taxon>
        <taxon>Poaceae</taxon>
        <taxon>PACMAD clade</taxon>
        <taxon>Chloridoideae</taxon>
        <taxon>Eragrostideae</taxon>
        <taxon>Eragrostidinae</taxon>
        <taxon>Eragrostis</taxon>
    </lineage>
</organism>
<sequence length="156" mass="17057">MSHPPRAAAGGGGKLHPLPASAHLPHRPLSIASPLASACIHRFATRPRPLLAYTACRRSDPPFAAQVHFSPPRRATSPPSWLPIRYRPKSPSPSHQIPKSSIRSKRRPMDHLQIAPMIVSKRINAYLNYGVLSLGQGEMVIGSDCTGEAYMTEEIE</sequence>
<proteinExistence type="predicted"/>
<dbReference type="EMBL" id="RWGY01000031">
    <property type="protein sequence ID" value="TVU13950.1"/>
    <property type="molecule type" value="Genomic_DNA"/>
</dbReference>
<reference evidence="2 3" key="1">
    <citation type="journal article" date="2019" name="Sci. Rep.">
        <title>A high-quality genome of Eragrostis curvula grass provides insights into Poaceae evolution and supports new strategies to enhance forage quality.</title>
        <authorList>
            <person name="Carballo J."/>
            <person name="Santos B.A.C.M."/>
            <person name="Zappacosta D."/>
            <person name="Garbus I."/>
            <person name="Selva J.P."/>
            <person name="Gallo C.A."/>
            <person name="Diaz A."/>
            <person name="Albertini E."/>
            <person name="Caccamo M."/>
            <person name="Echenique V."/>
        </authorList>
    </citation>
    <scope>NUCLEOTIDE SEQUENCE [LARGE SCALE GENOMIC DNA]</scope>
    <source>
        <strain evidence="3">cv. Victoria</strain>
        <tissue evidence="2">Leaf</tissue>
    </source>
</reference>
<protein>
    <submittedName>
        <fullName evidence="2">Uncharacterized protein</fullName>
    </submittedName>
</protein>
<dbReference type="Gramene" id="TVU13950">
    <property type="protein sequence ID" value="TVU13950"/>
    <property type="gene ID" value="EJB05_37390"/>
</dbReference>